<organism evidence="1 2">
    <name type="scientific">Gordonia phthalatica</name>
    <dbReference type="NCBI Taxonomy" id="1136941"/>
    <lineage>
        <taxon>Bacteria</taxon>
        <taxon>Bacillati</taxon>
        <taxon>Actinomycetota</taxon>
        <taxon>Actinomycetes</taxon>
        <taxon>Mycobacteriales</taxon>
        <taxon>Gordoniaceae</taxon>
        <taxon>Gordonia</taxon>
    </lineage>
</organism>
<dbReference type="KEGG" id="goq:ACH46_19745"/>
<dbReference type="RefSeq" id="WP_062394496.1">
    <property type="nucleotide sequence ID" value="NZ_CP011853.1"/>
</dbReference>
<gene>
    <name evidence="1" type="ORF">ACH46_19745</name>
</gene>
<dbReference type="EMBL" id="CP011853">
    <property type="protein sequence ID" value="ALG86310.1"/>
    <property type="molecule type" value="Genomic_DNA"/>
</dbReference>
<reference evidence="1 2" key="2">
    <citation type="journal article" date="2017" name="Int. J. Syst. Evol. Microbiol.">
        <title>Gordonia phthalatica sp. nov., a di-n-butyl phthalate-degrading bacterium isolated from activated sludge.</title>
        <authorList>
            <person name="Jin D."/>
            <person name="Kong X."/>
            <person name="Jia M."/>
            <person name="Yu X."/>
            <person name="Wang X."/>
            <person name="Zhuang X."/>
            <person name="Deng Y."/>
            <person name="Bai Z."/>
        </authorList>
    </citation>
    <scope>NUCLEOTIDE SEQUENCE [LARGE SCALE GENOMIC DNA]</scope>
    <source>
        <strain evidence="1 2">QH-11</strain>
    </source>
</reference>
<proteinExistence type="predicted"/>
<protein>
    <submittedName>
        <fullName evidence="1">Uncharacterized protein</fullName>
    </submittedName>
</protein>
<evidence type="ECO:0000313" key="1">
    <source>
        <dbReference type="EMBL" id="ALG86310.1"/>
    </source>
</evidence>
<name>A0A0N9NF47_9ACTN</name>
<sequence length="101" mass="10866">MAKATTPAKTATKSTVAPETQITDFLSSVVDSTRTLVDGLLESAGDVERTVREHADDAIEKLTPSSDDIEALRKHVKNLAEQVEKLANLRVSTDKADDSAE</sequence>
<evidence type="ECO:0000313" key="2">
    <source>
        <dbReference type="Proteomes" id="UP000063789"/>
    </source>
</evidence>
<dbReference type="OrthoDB" id="4763754at2"/>
<reference evidence="2" key="1">
    <citation type="submission" date="2015-06" db="EMBL/GenBank/DDBJ databases">
        <title>Complete genome sequence and metabolic analysis of phthalate degradation pathway in Gordonia sp. QH-11.</title>
        <authorList>
            <person name="Jin D."/>
            <person name="Kong X."/>
            <person name="Bai Z."/>
        </authorList>
    </citation>
    <scope>NUCLEOTIDE SEQUENCE [LARGE SCALE GENOMIC DNA]</scope>
    <source>
        <strain evidence="2">QH-11</strain>
    </source>
</reference>
<dbReference type="PATRIC" id="fig|1136941.3.peg.4042"/>
<keyword evidence="2" id="KW-1185">Reference proteome</keyword>
<dbReference type="Proteomes" id="UP000063789">
    <property type="component" value="Chromosome"/>
</dbReference>
<accession>A0A0N9NF47</accession>
<dbReference type="AlphaFoldDB" id="A0A0N9NF47"/>